<reference evidence="8" key="1">
    <citation type="journal article" date="2019" name="Int. J. Syst. Evol. Microbiol.">
        <title>The Global Catalogue of Microorganisms (GCM) 10K type strain sequencing project: providing services to taxonomists for standard genome sequencing and annotation.</title>
        <authorList>
            <consortium name="The Broad Institute Genomics Platform"/>
            <consortium name="The Broad Institute Genome Sequencing Center for Infectious Disease"/>
            <person name="Wu L."/>
            <person name="Ma J."/>
        </authorList>
    </citation>
    <scope>NUCLEOTIDE SEQUENCE [LARGE SCALE GENOMIC DNA]</scope>
    <source>
        <strain evidence="8">CCUG 49560</strain>
    </source>
</reference>
<organism evidence="7 8">
    <name type="scientific">Sphaerisporangium corydalis</name>
    <dbReference type="NCBI Taxonomy" id="1441875"/>
    <lineage>
        <taxon>Bacteria</taxon>
        <taxon>Bacillati</taxon>
        <taxon>Actinomycetota</taxon>
        <taxon>Actinomycetes</taxon>
        <taxon>Streptosporangiales</taxon>
        <taxon>Streptosporangiaceae</taxon>
        <taxon>Sphaerisporangium</taxon>
    </lineage>
</organism>
<evidence type="ECO:0000313" key="7">
    <source>
        <dbReference type="EMBL" id="MFC4592036.1"/>
    </source>
</evidence>
<feature type="region of interest" description="Disordered" evidence="6">
    <location>
        <begin position="1"/>
        <end position="76"/>
    </location>
</feature>
<keyword evidence="8" id="KW-1185">Reference proteome</keyword>
<comment type="subcellular location">
    <subcellularLocation>
        <location evidence="3">Cytoplasm</location>
    </subcellularLocation>
</comment>
<dbReference type="Proteomes" id="UP001595891">
    <property type="component" value="Unassembled WGS sequence"/>
</dbReference>
<keyword evidence="2 3" id="KW-0143">Chaperone</keyword>
<feature type="compositionally biased region" description="Basic and acidic residues" evidence="6">
    <location>
        <begin position="160"/>
        <end position="170"/>
    </location>
</feature>
<dbReference type="SUPFAM" id="SSF51064">
    <property type="entry name" value="Head domain of nucleotide exchange factor GrpE"/>
    <property type="match status" value="1"/>
</dbReference>
<proteinExistence type="inferred from homology"/>
<dbReference type="CDD" id="cd00446">
    <property type="entry name" value="GrpE"/>
    <property type="match status" value="1"/>
</dbReference>
<dbReference type="PRINTS" id="PR00773">
    <property type="entry name" value="GRPEPROTEIN"/>
</dbReference>
<evidence type="ECO:0000256" key="6">
    <source>
        <dbReference type="SAM" id="MobiDB-lite"/>
    </source>
</evidence>
<dbReference type="PROSITE" id="PS01071">
    <property type="entry name" value="GRPE"/>
    <property type="match status" value="1"/>
</dbReference>
<feature type="compositionally biased region" description="Basic and acidic residues" evidence="6">
    <location>
        <begin position="67"/>
        <end position="76"/>
    </location>
</feature>
<dbReference type="PANTHER" id="PTHR21237:SF23">
    <property type="entry name" value="GRPE PROTEIN HOMOLOG, MITOCHONDRIAL"/>
    <property type="match status" value="1"/>
</dbReference>
<keyword evidence="3" id="KW-0963">Cytoplasm</keyword>
<feature type="compositionally biased region" description="Gly residues" evidence="6">
    <location>
        <begin position="56"/>
        <end position="66"/>
    </location>
</feature>
<evidence type="ECO:0000256" key="2">
    <source>
        <dbReference type="ARBA" id="ARBA00023186"/>
    </source>
</evidence>
<accession>A0ABV9EU70</accession>
<dbReference type="RefSeq" id="WP_262846581.1">
    <property type="nucleotide sequence ID" value="NZ_JANZYP010000048.1"/>
</dbReference>
<keyword evidence="3 4" id="KW-0346">Stress response</keyword>
<dbReference type="PANTHER" id="PTHR21237">
    <property type="entry name" value="GRPE PROTEIN"/>
    <property type="match status" value="1"/>
</dbReference>
<dbReference type="Gene3D" id="2.30.22.10">
    <property type="entry name" value="Head domain of nucleotide exchange factor GrpE"/>
    <property type="match status" value="1"/>
</dbReference>
<evidence type="ECO:0000256" key="5">
    <source>
        <dbReference type="RuleBase" id="RU004478"/>
    </source>
</evidence>
<gene>
    <name evidence="3" type="primary">grpE</name>
    <name evidence="7" type="ORF">ACFO8L_38525</name>
</gene>
<dbReference type="Gene3D" id="3.90.20.20">
    <property type="match status" value="1"/>
</dbReference>
<dbReference type="EMBL" id="JBHSFN010000040">
    <property type="protein sequence ID" value="MFC4592036.1"/>
    <property type="molecule type" value="Genomic_DNA"/>
</dbReference>
<evidence type="ECO:0000256" key="4">
    <source>
        <dbReference type="RuleBase" id="RU000639"/>
    </source>
</evidence>
<dbReference type="InterPro" id="IPR009012">
    <property type="entry name" value="GrpE_head"/>
</dbReference>
<dbReference type="Pfam" id="PF01025">
    <property type="entry name" value="GrpE"/>
    <property type="match status" value="1"/>
</dbReference>
<feature type="compositionally biased region" description="Gly residues" evidence="6">
    <location>
        <begin position="40"/>
        <end position="49"/>
    </location>
</feature>
<feature type="region of interest" description="Disordered" evidence="6">
    <location>
        <begin position="160"/>
        <end position="213"/>
    </location>
</feature>
<comment type="function">
    <text evidence="3 4">Participates actively in the response to hyperosmotic and heat shock by preventing the aggregation of stress-denatured proteins, in association with DnaK and GrpE. It is the nucleotide exchange factor for DnaK and may function as a thermosensor. Unfolded proteins bind initially to DnaJ; upon interaction with the DnaJ-bound protein, DnaK hydrolyzes its bound ATP, resulting in the formation of a stable complex. GrpE releases ADP from DnaK; ATP binding to DnaK triggers the release of the substrate protein, thus completing the reaction cycle. Several rounds of ATP-dependent interactions between DnaJ, DnaK and GrpE are required for fully efficient folding.</text>
</comment>
<dbReference type="InterPro" id="IPR000740">
    <property type="entry name" value="GrpE"/>
</dbReference>
<sequence length="213" mass="22315">MSGRSEVPHPGPEPVVRPAGVVDGTGTKPVTGDDSERPDGGGGHPGVDGGEQPVVDGGGEPGGGGEDGGRELSEMRDRWLRAVAELDNVRKRMARDADRQRLDERARVAAEWLPVIDNLELALKHAGADAGAVIEGVRAVRDQAVAVLAHLGFPRRDDVGTRFDPSRHEAVSTAPDPDADPGTVLEVVRPGYGDDGPRQLRPASVVVSTRAGE</sequence>
<comment type="caution">
    <text evidence="7">The sequence shown here is derived from an EMBL/GenBank/DDBJ whole genome shotgun (WGS) entry which is preliminary data.</text>
</comment>
<comment type="similarity">
    <text evidence="1 3 5">Belongs to the GrpE family.</text>
</comment>
<name>A0ABV9EU70_9ACTN</name>
<comment type="subunit">
    <text evidence="3">Homodimer.</text>
</comment>
<dbReference type="HAMAP" id="MF_01151">
    <property type="entry name" value="GrpE"/>
    <property type="match status" value="1"/>
</dbReference>
<dbReference type="SUPFAM" id="SSF58014">
    <property type="entry name" value="Coiled-coil domain of nucleotide exchange factor GrpE"/>
    <property type="match status" value="1"/>
</dbReference>
<protein>
    <recommendedName>
        <fullName evidence="3 4">Protein GrpE</fullName>
    </recommendedName>
    <alternativeName>
        <fullName evidence="3">HSP-70 cofactor</fullName>
    </alternativeName>
</protein>
<evidence type="ECO:0000313" key="8">
    <source>
        <dbReference type="Proteomes" id="UP001595891"/>
    </source>
</evidence>
<dbReference type="InterPro" id="IPR013805">
    <property type="entry name" value="GrpE_CC"/>
</dbReference>
<evidence type="ECO:0000256" key="1">
    <source>
        <dbReference type="ARBA" id="ARBA00009054"/>
    </source>
</evidence>
<evidence type="ECO:0000256" key="3">
    <source>
        <dbReference type="HAMAP-Rule" id="MF_01151"/>
    </source>
</evidence>